<protein>
    <submittedName>
        <fullName evidence="3">RRP7 domain-containing protein</fullName>
    </submittedName>
</protein>
<accession>A0A183CB90</accession>
<keyword evidence="2" id="KW-1185">Reference proteome</keyword>
<reference evidence="2" key="2">
    <citation type="submission" date="2014-05" db="EMBL/GenBank/DDBJ databases">
        <title>The genome and life-stage specific transcriptomes of Globodera pallida elucidate key aspects of plant parasitism by a cyst nematode.</title>
        <authorList>
            <person name="Cotton J.A."/>
            <person name="Lilley C.J."/>
            <person name="Jones L.M."/>
            <person name="Kikuchi T."/>
            <person name="Reid A.J."/>
            <person name="Thorpe P."/>
            <person name="Tsai I.J."/>
            <person name="Beasley H."/>
            <person name="Blok V."/>
            <person name="Cock P.J.A."/>
            <person name="Van den Akker S.E."/>
            <person name="Holroyd N."/>
            <person name="Hunt M."/>
            <person name="Mantelin S."/>
            <person name="Naghra H."/>
            <person name="Pain A."/>
            <person name="Palomares-Rius J.E."/>
            <person name="Zarowiecki M."/>
            <person name="Berriman M."/>
            <person name="Jones J.T."/>
            <person name="Urwin P.E."/>
        </authorList>
    </citation>
    <scope>NUCLEOTIDE SEQUENCE [LARGE SCALE GENOMIC DNA]</scope>
    <source>
        <strain evidence="2">Lindley</strain>
    </source>
</reference>
<dbReference type="AlphaFoldDB" id="A0A183CB90"/>
<dbReference type="Proteomes" id="UP000050741">
    <property type="component" value="Unassembled WGS sequence"/>
</dbReference>
<evidence type="ECO:0000313" key="2">
    <source>
        <dbReference type="Proteomes" id="UP000050741"/>
    </source>
</evidence>
<sequence length="181" mass="20044">MECAVELQQEAQKHVKTEMVNENPPFNDGDVDAPLQHETAAVKEEASMLQQDDTTPGHEGPEPSQTDSGCPASLPQTRTRKLRGGRQFRERMERQLGSDWKYALKEQRQALANASIAPGEGKGKAWHFQKFKERMQAHKKRKALRRSAAQPPAAGPPAEMDPVAVEVAKVEVPSLVVAKDE</sequence>
<evidence type="ECO:0000256" key="1">
    <source>
        <dbReference type="SAM" id="MobiDB-lite"/>
    </source>
</evidence>
<evidence type="ECO:0000313" key="3">
    <source>
        <dbReference type="WBParaSite" id="GPLIN_001014100"/>
    </source>
</evidence>
<reference evidence="3" key="3">
    <citation type="submission" date="2016-06" db="UniProtKB">
        <authorList>
            <consortium name="WormBaseParasite"/>
        </authorList>
    </citation>
    <scope>IDENTIFICATION</scope>
</reference>
<feature type="region of interest" description="Disordered" evidence="1">
    <location>
        <begin position="1"/>
        <end position="88"/>
    </location>
</feature>
<organism evidence="2 3">
    <name type="scientific">Globodera pallida</name>
    <name type="common">Potato cyst nematode worm</name>
    <name type="synonym">Heterodera pallida</name>
    <dbReference type="NCBI Taxonomy" id="36090"/>
    <lineage>
        <taxon>Eukaryota</taxon>
        <taxon>Metazoa</taxon>
        <taxon>Ecdysozoa</taxon>
        <taxon>Nematoda</taxon>
        <taxon>Chromadorea</taxon>
        <taxon>Rhabditida</taxon>
        <taxon>Tylenchina</taxon>
        <taxon>Tylenchomorpha</taxon>
        <taxon>Tylenchoidea</taxon>
        <taxon>Heteroderidae</taxon>
        <taxon>Heteroderinae</taxon>
        <taxon>Globodera</taxon>
    </lineage>
</organism>
<name>A0A183CB90_GLOPA</name>
<proteinExistence type="predicted"/>
<dbReference type="WBParaSite" id="GPLIN_001014100">
    <property type="protein sequence ID" value="GPLIN_001014100"/>
    <property type="gene ID" value="GPLIN_001014100"/>
</dbReference>
<reference evidence="2" key="1">
    <citation type="submission" date="2013-12" db="EMBL/GenBank/DDBJ databases">
        <authorList>
            <person name="Aslett M."/>
        </authorList>
    </citation>
    <scope>NUCLEOTIDE SEQUENCE [LARGE SCALE GENOMIC DNA]</scope>
    <source>
        <strain evidence="2">Lindley</strain>
    </source>
</reference>